<evidence type="ECO:0000259" key="11">
    <source>
        <dbReference type="PROSITE" id="PS50262"/>
    </source>
</evidence>
<reference evidence="12 13" key="1">
    <citation type="submission" date="2022-12" db="EMBL/GenBank/DDBJ databases">
        <title>Chromosome-level genome of Tegillarca granosa.</title>
        <authorList>
            <person name="Kim J."/>
        </authorList>
    </citation>
    <scope>NUCLEOTIDE SEQUENCE [LARGE SCALE GENOMIC DNA]</scope>
    <source>
        <strain evidence="12">Teg-2019</strain>
        <tissue evidence="12">Adductor muscle</tissue>
    </source>
</reference>
<comment type="similarity">
    <text evidence="2 9">Belongs to the G-protein coupled receptor 1 family.</text>
</comment>
<feature type="transmembrane region" description="Helical" evidence="10">
    <location>
        <begin position="283"/>
        <end position="305"/>
    </location>
</feature>
<dbReference type="PROSITE" id="PS50262">
    <property type="entry name" value="G_PROTEIN_RECEP_F1_2"/>
    <property type="match status" value="1"/>
</dbReference>
<dbReference type="Gene3D" id="1.20.1070.10">
    <property type="entry name" value="Rhodopsin 7-helix transmembrane proteins"/>
    <property type="match status" value="1"/>
</dbReference>
<gene>
    <name evidence="12" type="ORF">KUTeg_004236</name>
</gene>
<feature type="domain" description="G-protein coupled receptors family 1 profile" evidence="11">
    <location>
        <begin position="74"/>
        <end position="331"/>
    </location>
</feature>
<organism evidence="12 13">
    <name type="scientific">Tegillarca granosa</name>
    <name type="common">Malaysian cockle</name>
    <name type="synonym">Anadara granosa</name>
    <dbReference type="NCBI Taxonomy" id="220873"/>
    <lineage>
        <taxon>Eukaryota</taxon>
        <taxon>Metazoa</taxon>
        <taxon>Spiralia</taxon>
        <taxon>Lophotrochozoa</taxon>
        <taxon>Mollusca</taxon>
        <taxon>Bivalvia</taxon>
        <taxon>Autobranchia</taxon>
        <taxon>Pteriomorphia</taxon>
        <taxon>Arcoida</taxon>
        <taxon>Arcoidea</taxon>
        <taxon>Arcidae</taxon>
        <taxon>Tegillarca</taxon>
    </lineage>
</organism>
<dbReference type="SUPFAM" id="SSF81321">
    <property type="entry name" value="Family A G protein-coupled receptor-like"/>
    <property type="match status" value="1"/>
</dbReference>
<evidence type="ECO:0000256" key="1">
    <source>
        <dbReference type="ARBA" id="ARBA00004141"/>
    </source>
</evidence>
<evidence type="ECO:0000256" key="2">
    <source>
        <dbReference type="ARBA" id="ARBA00010663"/>
    </source>
</evidence>
<proteinExistence type="inferred from homology"/>
<dbReference type="PRINTS" id="PR01012">
    <property type="entry name" value="NRPEPTIDEYR"/>
</dbReference>
<keyword evidence="4 10" id="KW-1133">Transmembrane helix</keyword>
<dbReference type="InterPro" id="IPR000611">
    <property type="entry name" value="NPY_rcpt"/>
</dbReference>
<keyword evidence="8 9" id="KW-0807">Transducer</keyword>
<evidence type="ECO:0000256" key="9">
    <source>
        <dbReference type="RuleBase" id="RU000688"/>
    </source>
</evidence>
<feature type="transmembrane region" description="Helical" evidence="10">
    <location>
        <begin position="224"/>
        <end position="248"/>
    </location>
</feature>
<evidence type="ECO:0000313" key="13">
    <source>
        <dbReference type="Proteomes" id="UP001217089"/>
    </source>
</evidence>
<comment type="caution">
    <text evidence="12">The sequence shown here is derived from an EMBL/GenBank/DDBJ whole genome shotgun (WGS) entry which is preliminary data.</text>
</comment>
<feature type="transmembrane region" description="Helical" evidence="10">
    <location>
        <begin position="57"/>
        <end position="83"/>
    </location>
</feature>
<dbReference type="PRINTS" id="PR00237">
    <property type="entry name" value="GPCRRHODOPSN"/>
</dbReference>
<comment type="subcellular location">
    <subcellularLocation>
        <location evidence="1">Membrane</location>
        <topology evidence="1">Multi-pass membrane protein</topology>
    </subcellularLocation>
</comment>
<accession>A0ABQ9FPG0</accession>
<dbReference type="PANTHER" id="PTHR45695">
    <property type="entry name" value="LEUCOKININ RECEPTOR-RELATED"/>
    <property type="match status" value="1"/>
</dbReference>
<evidence type="ECO:0000256" key="7">
    <source>
        <dbReference type="ARBA" id="ARBA00023170"/>
    </source>
</evidence>
<sequence>MENTTVYSYNNLNFSNYNDSNTDFLYHDYNGQINMNNIDYSMYEYPKPQKSVPLWEVIIKATVTAQVMLTAILGNTLIVMVVLWNKSLRTTTNFFIVNLAISDILVTVSCTWVHLVKDLTEGWILGVFFCKFNSFVQVVSTVTSILSMVLIACDRFFGIVFAMKAHIIERRARNSLIFVWIISIAVGMPMLFFRKLYSRQWKNHNEQWCDDDWPSEHFHTYRRAYWTFITVVLFFLPIVVMGGAYFGIIKTLWTAQAPGERLAKDVNIQIKVKRKLEEWYEDFTFFAYFFALSNSAINPIIYTAFNENFRKVITMIPTRIFFIMITMVKLI</sequence>
<dbReference type="PROSITE" id="PS00237">
    <property type="entry name" value="G_PROTEIN_RECEP_F1_1"/>
    <property type="match status" value="1"/>
</dbReference>
<keyword evidence="7 9" id="KW-0675">Receptor</keyword>
<evidence type="ECO:0000256" key="4">
    <source>
        <dbReference type="ARBA" id="ARBA00022989"/>
    </source>
</evidence>
<feature type="transmembrane region" description="Helical" evidence="10">
    <location>
        <begin position="95"/>
        <end position="115"/>
    </location>
</feature>
<feature type="transmembrane region" description="Helical" evidence="10">
    <location>
        <begin position="175"/>
        <end position="193"/>
    </location>
</feature>
<evidence type="ECO:0000256" key="3">
    <source>
        <dbReference type="ARBA" id="ARBA00022692"/>
    </source>
</evidence>
<keyword evidence="3 9" id="KW-0812">Transmembrane</keyword>
<dbReference type="Proteomes" id="UP001217089">
    <property type="component" value="Unassembled WGS sequence"/>
</dbReference>
<evidence type="ECO:0000313" key="12">
    <source>
        <dbReference type="EMBL" id="KAJ8319145.1"/>
    </source>
</evidence>
<dbReference type="InterPro" id="IPR017452">
    <property type="entry name" value="GPCR_Rhodpsn_7TM"/>
</dbReference>
<dbReference type="EMBL" id="JARBDR010000214">
    <property type="protein sequence ID" value="KAJ8319145.1"/>
    <property type="molecule type" value="Genomic_DNA"/>
</dbReference>
<feature type="transmembrane region" description="Helical" evidence="10">
    <location>
        <begin position="135"/>
        <end position="163"/>
    </location>
</feature>
<dbReference type="Pfam" id="PF00001">
    <property type="entry name" value="7tm_1"/>
    <property type="match status" value="1"/>
</dbReference>
<name>A0ABQ9FPG0_TEGGR</name>
<dbReference type="InterPro" id="IPR000276">
    <property type="entry name" value="GPCR_Rhodpsn"/>
</dbReference>
<dbReference type="PANTHER" id="PTHR45695:SF28">
    <property type="entry name" value="G-PROTEIN COUPLED RECEPTORS FAMILY 1 PROFILE DOMAIN-CONTAINING PROTEIN"/>
    <property type="match status" value="1"/>
</dbReference>
<evidence type="ECO:0000256" key="10">
    <source>
        <dbReference type="SAM" id="Phobius"/>
    </source>
</evidence>
<evidence type="ECO:0000256" key="8">
    <source>
        <dbReference type="ARBA" id="ARBA00023224"/>
    </source>
</evidence>
<keyword evidence="13" id="KW-1185">Reference proteome</keyword>
<keyword evidence="6 10" id="KW-0472">Membrane</keyword>
<protein>
    <recommendedName>
        <fullName evidence="11">G-protein coupled receptors family 1 profile domain-containing protein</fullName>
    </recommendedName>
</protein>
<keyword evidence="5 9" id="KW-0297">G-protein coupled receptor</keyword>
<evidence type="ECO:0000256" key="5">
    <source>
        <dbReference type="ARBA" id="ARBA00023040"/>
    </source>
</evidence>
<evidence type="ECO:0000256" key="6">
    <source>
        <dbReference type="ARBA" id="ARBA00023136"/>
    </source>
</evidence>